<proteinExistence type="predicted"/>
<protein>
    <submittedName>
        <fullName evidence="1">Uncharacterized protein</fullName>
    </submittedName>
</protein>
<evidence type="ECO:0000313" key="2">
    <source>
        <dbReference type="Proteomes" id="UP000294801"/>
    </source>
</evidence>
<sequence length="293" mass="32171">MGHGYRHLACLVVAQRTAHVRLQPREQQEKRDFQIGPALTVGLRHLEEQRTVSALLAEGFVSKTFEGGLDEGRTRARQPAVRCEDGSAPTVAAGHQNGSRQAVKRALGTGRLRTGENHVHVLDEGQDSLQPGQLFTVGVRPHQHAGELVALRIACPCMCLRSHRAARYEAPAGHAEFARELVTVDPTYECHGSFTLSSAARMAPCRRRQPPDHHPLPLPRRRARAVWRMRAEGVEQHALCAPWLPNAVPTYCRPPAMPATTRAPERHTVGFPQGIPSVPCIPEAPCKSASPFT</sequence>
<name>A0ABY2CX68_GULMO</name>
<dbReference type="EMBL" id="SMDA01000004">
    <property type="protein sequence ID" value="TCW31912.1"/>
    <property type="molecule type" value="Genomic_DNA"/>
</dbReference>
<accession>A0ABY2CX68</accession>
<reference evidence="1 2" key="1">
    <citation type="submission" date="2019-03" db="EMBL/GenBank/DDBJ databases">
        <title>Genomic Encyclopedia of Type Strains, Phase IV (KMG-IV): sequencing the most valuable type-strain genomes for metagenomic binning, comparative biology and taxonomic classification.</title>
        <authorList>
            <person name="Goeker M."/>
        </authorList>
    </citation>
    <scope>NUCLEOTIDE SEQUENCE [LARGE SCALE GENOMIC DNA]</scope>
    <source>
        <strain evidence="1 2">DSM 18507</strain>
    </source>
</reference>
<gene>
    <name evidence="1" type="ORF">EV669_104282</name>
</gene>
<comment type="caution">
    <text evidence="1">The sequence shown here is derived from an EMBL/GenBank/DDBJ whole genome shotgun (WGS) entry which is preliminary data.</text>
</comment>
<evidence type="ECO:0000313" key="1">
    <source>
        <dbReference type="EMBL" id="TCW31912.1"/>
    </source>
</evidence>
<organism evidence="1 2">
    <name type="scientific">Gulbenkiania mobilis</name>
    <dbReference type="NCBI Taxonomy" id="397457"/>
    <lineage>
        <taxon>Bacteria</taxon>
        <taxon>Pseudomonadati</taxon>
        <taxon>Pseudomonadota</taxon>
        <taxon>Betaproteobacteria</taxon>
        <taxon>Neisseriales</taxon>
        <taxon>Chromobacteriaceae</taxon>
        <taxon>Gulbenkiania</taxon>
    </lineage>
</organism>
<keyword evidence="2" id="KW-1185">Reference proteome</keyword>
<dbReference type="Proteomes" id="UP000294801">
    <property type="component" value="Unassembled WGS sequence"/>
</dbReference>